<protein>
    <submittedName>
        <fullName evidence="2">Uncharacterized protein</fullName>
    </submittedName>
</protein>
<evidence type="ECO:0000313" key="2">
    <source>
        <dbReference type="EMBL" id="EGG00652.1"/>
    </source>
</evidence>
<evidence type="ECO:0000256" key="1">
    <source>
        <dbReference type="SAM" id="MobiDB-lite"/>
    </source>
</evidence>
<dbReference type="AlphaFoldDB" id="F4S3Z6"/>
<dbReference type="Proteomes" id="UP000001072">
    <property type="component" value="Unassembled WGS sequence"/>
</dbReference>
<reference evidence="3" key="1">
    <citation type="journal article" date="2011" name="Proc. Natl. Acad. Sci. U.S.A.">
        <title>Obligate biotrophy features unraveled by the genomic analysis of rust fungi.</title>
        <authorList>
            <person name="Duplessis S."/>
            <person name="Cuomo C.A."/>
            <person name="Lin Y.-C."/>
            <person name="Aerts A."/>
            <person name="Tisserant E."/>
            <person name="Veneault-Fourrey C."/>
            <person name="Joly D.L."/>
            <person name="Hacquard S."/>
            <person name="Amselem J."/>
            <person name="Cantarel B.L."/>
            <person name="Chiu R."/>
            <person name="Coutinho P.M."/>
            <person name="Feau N."/>
            <person name="Field M."/>
            <person name="Frey P."/>
            <person name="Gelhaye E."/>
            <person name="Goldberg J."/>
            <person name="Grabherr M.G."/>
            <person name="Kodira C.D."/>
            <person name="Kohler A."/>
            <person name="Kuees U."/>
            <person name="Lindquist E.A."/>
            <person name="Lucas S.M."/>
            <person name="Mago R."/>
            <person name="Mauceli E."/>
            <person name="Morin E."/>
            <person name="Murat C."/>
            <person name="Pangilinan J.L."/>
            <person name="Park R."/>
            <person name="Pearson M."/>
            <person name="Quesneville H."/>
            <person name="Rouhier N."/>
            <person name="Sakthikumar S."/>
            <person name="Salamov A.A."/>
            <person name="Schmutz J."/>
            <person name="Selles B."/>
            <person name="Shapiro H."/>
            <person name="Tanguay P."/>
            <person name="Tuskan G.A."/>
            <person name="Henrissat B."/>
            <person name="Van de Peer Y."/>
            <person name="Rouze P."/>
            <person name="Ellis J.G."/>
            <person name="Dodds P.N."/>
            <person name="Schein J.E."/>
            <person name="Zhong S."/>
            <person name="Hamelin R.C."/>
            <person name="Grigoriev I.V."/>
            <person name="Szabo L.J."/>
            <person name="Martin F."/>
        </authorList>
    </citation>
    <scope>NUCLEOTIDE SEQUENCE [LARGE SCALE GENOMIC DNA]</scope>
    <source>
        <strain evidence="3">98AG31 / pathotype 3-4-7</strain>
    </source>
</reference>
<dbReference type="HOGENOM" id="CLU_1180461_0_0_1"/>
<accession>F4S3Z6</accession>
<sequence length="235" mass="26039">MRGSSVRRKLRSSAGGEMAQSNIDPPESRDDNPSRLKRKQSSVDEDEEVVIPSKKKKQDLEEGVISVGAKTSRTRLLQLLQNRLVSKKKGRLSSKAPEPTSSTLDIAQDPGEKSAAEDQAVTTNPNENSIQGSFTFLVNTKDKEDIPSSTLDIAQEPGEKSAAEDQAVTINPNEIDFQIYSTTELENMLRDVGVDTFGMDKSKLIKCCKSYEELITRARISRKSCFDIRNGQFKP</sequence>
<evidence type="ECO:0000313" key="3">
    <source>
        <dbReference type="Proteomes" id="UP000001072"/>
    </source>
</evidence>
<dbReference type="KEGG" id="mlr:MELLADRAFT_111672"/>
<dbReference type="RefSeq" id="XP_007416106.1">
    <property type="nucleotide sequence ID" value="XM_007416044.1"/>
</dbReference>
<name>F4S3Z6_MELLP</name>
<dbReference type="EMBL" id="GL883145">
    <property type="protein sequence ID" value="EGG00652.1"/>
    <property type="molecule type" value="Genomic_DNA"/>
</dbReference>
<dbReference type="GeneID" id="18924457"/>
<feature type="region of interest" description="Disordered" evidence="1">
    <location>
        <begin position="1"/>
        <end position="72"/>
    </location>
</feature>
<dbReference type="VEuPathDB" id="FungiDB:MELLADRAFT_111672"/>
<keyword evidence="3" id="KW-1185">Reference proteome</keyword>
<feature type="region of interest" description="Disordered" evidence="1">
    <location>
        <begin position="87"/>
        <end position="129"/>
    </location>
</feature>
<gene>
    <name evidence="2" type="ORF">MELLADRAFT_111672</name>
</gene>
<dbReference type="InParanoid" id="F4S3Z6"/>
<organism evidence="3">
    <name type="scientific">Melampsora larici-populina (strain 98AG31 / pathotype 3-4-7)</name>
    <name type="common">Poplar leaf rust fungus</name>
    <dbReference type="NCBI Taxonomy" id="747676"/>
    <lineage>
        <taxon>Eukaryota</taxon>
        <taxon>Fungi</taxon>
        <taxon>Dikarya</taxon>
        <taxon>Basidiomycota</taxon>
        <taxon>Pucciniomycotina</taxon>
        <taxon>Pucciniomycetes</taxon>
        <taxon>Pucciniales</taxon>
        <taxon>Melampsoraceae</taxon>
        <taxon>Melampsora</taxon>
    </lineage>
</organism>
<proteinExistence type="predicted"/>
<feature type="compositionally biased region" description="Polar residues" evidence="1">
    <location>
        <begin position="120"/>
        <end position="129"/>
    </location>
</feature>
<feature type="compositionally biased region" description="Basic residues" evidence="1">
    <location>
        <begin position="1"/>
        <end position="11"/>
    </location>
</feature>